<dbReference type="Proteomes" id="UP000434475">
    <property type="component" value="Unassembled WGS sequence"/>
</dbReference>
<keyword evidence="1" id="KW-0732">Signal</keyword>
<evidence type="ECO:0000313" key="2">
    <source>
        <dbReference type="EMBL" id="MDB7934591.1"/>
    </source>
</evidence>
<protein>
    <submittedName>
        <fullName evidence="3">Uncharacterized protein</fullName>
    </submittedName>
</protein>
<feature type="chain" id="PRO_5042728393" evidence="1">
    <location>
        <begin position="27"/>
        <end position="252"/>
    </location>
</feature>
<accession>A0A6I2R947</accession>
<feature type="signal peptide" evidence="1">
    <location>
        <begin position="1"/>
        <end position="26"/>
    </location>
</feature>
<dbReference type="EMBL" id="WKPR01000011">
    <property type="protein sequence ID" value="MSB20237.1"/>
    <property type="molecule type" value="Genomic_DNA"/>
</dbReference>
<dbReference type="Proteomes" id="UP001211173">
    <property type="component" value="Unassembled WGS sequence"/>
</dbReference>
<reference evidence="3 4" key="1">
    <citation type="journal article" date="2019" name="Nat. Med.">
        <title>A library of human gut bacterial isolates paired with longitudinal multiomics data enables mechanistic microbiome research.</title>
        <authorList>
            <person name="Poyet M."/>
            <person name="Groussin M."/>
            <person name="Gibbons S.M."/>
            <person name="Avila-Pacheco J."/>
            <person name="Jiang X."/>
            <person name="Kearney S.M."/>
            <person name="Perrotta A.R."/>
            <person name="Berdy B."/>
            <person name="Zhao S."/>
            <person name="Lieberman T.D."/>
            <person name="Swanson P.K."/>
            <person name="Smith M."/>
            <person name="Roesemann S."/>
            <person name="Alexander J.E."/>
            <person name="Rich S.A."/>
            <person name="Livny J."/>
            <person name="Vlamakis H."/>
            <person name="Clish C."/>
            <person name="Bullock K."/>
            <person name="Deik A."/>
            <person name="Scott J."/>
            <person name="Pierce K.A."/>
            <person name="Xavier R.J."/>
            <person name="Alm E.J."/>
        </authorList>
    </citation>
    <scope>NUCLEOTIDE SEQUENCE [LARGE SCALE GENOMIC DNA]</scope>
    <source>
        <strain evidence="3 4">BIOML-A2</strain>
    </source>
</reference>
<evidence type="ECO:0000313" key="4">
    <source>
        <dbReference type="Proteomes" id="UP000434475"/>
    </source>
</evidence>
<gene>
    <name evidence="3" type="ORF">GKE97_11970</name>
    <name evidence="2" type="ORF">PNE06_16020</name>
</gene>
<evidence type="ECO:0000313" key="3">
    <source>
        <dbReference type="EMBL" id="MSB20237.1"/>
    </source>
</evidence>
<dbReference type="AlphaFoldDB" id="A0A6I2R947"/>
<proteinExistence type="predicted"/>
<sequence>MNIRKRFFAIALSFVLFMANQPVAFAATTQPSSLQKINVEERNAVGLEEFKNYISKFFNNPEEYTLYDKSGNDISDEFYEKYNNLFEKGDFSVLQEISESTISYMSYHPLPGSIDNISSTISRANKRYTYDLYTVGILIEGVMDFEVQMTPRLTYYVDSSGKIVQPVNDPVLDIAIHDFVVYDFSFKNIEVWSYVSADGKTVYFGGEFCVYRALEGTAFYSGKMKVEAVAHADGTFEKPTWEQTGTYLEPPF</sequence>
<reference evidence="2" key="2">
    <citation type="submission" date="2023-01" db="EMBL/GenBank/DDBJ databases">
        <title>Human gut microbiome strain richness.</title>
        <authorList>
            <person name="Chen-Liaw A."/>
        </authorList>
    </citation>
    <scope>NUCLEOTIDE SEQUENCE</scope>
    <source>
        <strain evidence="2">1001287st1_F4_1001285I_161205</strain>
    </source>
</reference>
<dbReference type="RefSeq" id="WP_044944724.1">
    <property type="nucleotide sequence ID" value="NZ_BAABXT010000001.1"/>
</dbReference>
<evidence type="ECO:0000256" key="1">
    <source>
        <dbReference type="SAM" id="SignalP"/>
    </source>
</evidence>
<name>A0A6I2R947_FLAPL</name>
<dbReference type="EMBL" id="JAQLWV010000026">
    <property type="protein sequence ID" value="MDB7934591.1"/>
    <property type="molecule type" value="Genomic_DNA"/>
</dbReference>
<organism evidence="3 4">
    <name type="scientific">Flavonifractor plautii</name>
    <name type="common">Fusobacterium plautii</name>
    <dbReference type="NCBI Taxonomy" id="292800"/>
    <lineage>
        <taxon>Bacteria</taxon>
        <taxon>Bacillati</taxon>
        <taxon>Bacillota</taxon>
        <taxon>Clostridia</taxon>
        <taxon>Eubacteriales</taxon>
        <taxon>Oscillospiraceae</taxon>
        <taxon>Flavonifractor</taxon>
    </lineage>
</organism>
<comment type="caution">
    <text evidence="3">The sequence shown here is derived from an EMBL/GenBank/DDBJ whole genome shotgun (WGS) entry which is preliminary data.</text>
</comment>